<sequence>MDLLKDALLVYGRIITILPLLLVITLVMGKRSIGELPVFDFLIIISLGAVVGADLSDPEIRHFHTAVTIIGLGALQIAITKLSIRKRRFGKWITFEPTIVIQNGTFLVENLRKIRYSIDNVLQMLREKEVFDISDVEIAIIEANGQLSVYKKPQKSAVTMEDAGLVKKSEGLTYPVIIEGKLYQDILKDLQLTETWLYTELKKHGIHNINEIFYASVNKRNELHFSLKNTPSEAKPPILH</sequence>
<dbReference type="InterPro" id="IPR023090">
    <property type="entry name" value="UPF0702_alpha/beta_dom_sf"/>
</dbReference>
<proteinExistence type="inferred from homology"/>
<feature type="transmembrane region" description="Helical" evidence="7">
    <location>
        <begin position="12"/>
        <end position="29"/>
    </location>
</feature>
<comment type="similarity">
    <text evidence="2">Belongs to the UPF0702 family.</text>
</comment>
<evidence type="ECO:0000256" key="1">
    <source>
        <dbReference type="ARBA" id="ARBA00004651"/>
    </source>
</evidence>
<dbReference type="PANTHER" id="PTHR34582">
    <property type="entry name" value="UPF0702 TRANSMEMBRANE PROTEIN YCAP"/>
    <property type="match status" value="1"/>
</dbReference>
<dbReference type="Gene3D" id="3.30.240.20">
    <property type="entry name" value="bsu07140 like domains"/>
    <property type="match status" value="2"/>
</dbReference>
<accession>A0A5J5HK80</accession>
<dbReference type="RefSeq" id="WP_150441510.1">
    <property type="nucleotide sequence ID" value="NZ_VYKL01000028.1"/>
</dbReference>
<evidence type="ECO:0000256" key="4">
    <source>
        <dbReference type="ARBA" id="ARBA00022692"/>
    </source>
</evidence>
<protein>
    <submittedName>
        <fullName evidence="9">DUF421 domain-containing protein</fullName>
    </submittedName>
</protein>
<feature type="domain" description="YetF C-terminal" evidence="8">
    <location>
        <begin position="86"/>
        <end position="218"/>
    </location>
</feature>
<evidence type="ECO:0000313" key="9">
    <source>
        <dbReference type="EMBL" id="KAA9021136.1"/>
    </source>
</evidence>
<feature type="transmembrane region" description="Helical" evidence="7">
    <location>
        <begin position="36"/>
        <end position="53"/>
    </location>
</feature>
<gene>
    <name evidence="9" type="ORF">F4V44_18160</name>
</gene>
<keyword evidence="3" id="KW-1003">Cell membrane</keyword>
<organism evidence="9 10">
    <name type="scientific">Niallia endozanthoxylica</name>
    <dbReference type="NCBI Taxonomy" id="2036016"/>
    <lineage>
        <taxon>Bacteria</taxon>
        <taxon>Bacillati</taxon>
        <taxon>Bacillota</taxon>
        <taxon>Bacilli</taxon>
        <taxon>Bacillales</taxon>
        <taxon>Bacillaceae</taxon>
        <taxon>Niallia</taxon>
    </lineage>
</organism>
<feature type="transmembrane region" description="Helical" evidence="7">
    <location>
        <begin position="65"/>
        <end position="84"/>
    </location>
</feature>
<keyword evidence="10" id="KW-1185">Reference proteome</keyword>
<evidence type="ECO:0000313" key="10">
    <source>
        <dbReference type="Proteomes" id="UP000326671"/>
    </source>
</evidence>
<reference evidence="9 10" key="1">
    <citation type="submission" date="2019-09" db="EMBL/GenBank/DDBJ databases">
        <title>Whole genome sequences of isolates from the Mars Exploration Rovers.</title>
        <authorList>
            <person name="Seuylemezian A."/>
            <person name="Vaishampayan P."/>
        </authorList>
    </citation>
    <scope>NUCLEOTIDE SEQUENCE [LARGE SCALE GENOMIC DNA]</scope>
    <source>
        <strain evidence="9 10">MER_TA_151</strain>
    </source>
</reference>
<evidence type="ECO:0000256" key="5">
    <source>
        <dbReference type="ARBA" id="ARBA00022989"/>
    </source>
</evidence>
<name>A0A5J5HK80_9BACI</name>
<keyword evidence="6 7" id="KW-0472">Membrane</keyword>
<keyword evidence="5 7" id="KW-1133">Transmembrane helix</keyword>
<evidence type="ECO:0000256" key="2">
    <source>
        <dbReference type="ARBA" id="ARBA00006448"/>
    </source>
</evidence>
<dbReference type="PANTHER" id="PTHR34582:SF6">
    <property type="entry name" value="UPF0702 TRANSMEMBRANE PROTEIN YCAP"/>
    <property type="match status" value="1"/>
</dbReference>
<dbReference type="Pfam" id="PF04239">
    <property type="entry name" value="DUF421"/>
    <property type="match status" value="1"/>
</dbReference>
<evidence type="ECO:0000256" key="3">
    <source>
        <dbReference type="ARBA" id="ARBA00022475"/>
    </source>
</evidence>
<dbReference type="EMBL" id="VYKL01000028">
    <property type="protein sequence ID" value="KAA9021136.1"/>
    <property type="molecule type" value="Genomic_DNA"/>
</dbReference>
<dbReference type="AlphaFoldDB" id="A0A5J5HK80"/>
<dbReference type="Proteomes" id="UP000326671">
    <property type="component" value="Unassembled WGS sequence"/>
</dbReference>
<dbReference type="InterPro" id="IPR007353">
    <property type="entry name" value="DUF421"/>
</dbReference>
<keyword evidence="4 7" id="KW-0812">Transmembrane</keyword>
<evidence type="ECO:0000256" key="7">
    <source>
        <dbReference type="SAM" id="Phobius"/>
    </source>
</evidence>
<comment type="caution">
    <text evidence="9">The sequence shown here is derived from an EMBL/GenBank/DDBJ whole genome shotgun (WGS) entry which is preliminary data.</text>
</comment>
<comment type="subcellular location">
    <subcellularLocation>
        <location evidence="1">Cell membrane</location>
        <topology evidence="1">Multi-pass membrane protein</topology>
    </subcellularLocation>
</comment>
<evidence type="ECO:0000256" key="6">
    <source>
        <dbReference type="ARBA" id="ARBA00023136"/>
    </source>
</evidence>
<dbReference type="GO" id="GO:0005886">
    <property type="term" value="C:plasma membrane"/>
    <property type="evidence" value="ECO:0007669"/>
    <property type="project" value="UniProtKB-SubCell"/>
</dbReference>
<evidence type="ECO:0000259" key="8">
    <source>
        <dbReference type="Pfam" id="PF04239"/>
    </source>
</evidence>
<dbReference type="OrthoDB" id="9778331at2"/>